<dbReference type="Gene3D" id="1.20.1290.10">
    <property type="entry name" value="AhpD-like"/>
    <property type="match status" value="1"/>
</dbReference>
<dbReference type="Proteomes" id="UP000297385">
    <property type="component" value="Unassembled WGS sequence"/>
</dbReference>
<gene>
    <name evidence="1" type="ORF">E2553_27685</name>
</gene>
<evidence type="ECO:0008006" key="3">
    <source>
        <dbReference type="Google" id="ProtNLM"/>
    </source>
</evidence>
<dbReference type="GeneID" id="97306738"/>
<evidence type="ECO:0000313" key="1">
    <source>
        <dbReference type="EMBL" id="TFE40518.1"/>
    </source>
</evidence>
<dbReference type="InterPro" id="IPR029032">
    <property type="entry name" value="AhpD-like"/>
</dbReference>
<sequence>MKKKERIPSSQRLADVNAEAMQHYKRMRVAVSASAAVDDGLREAVLTAQFAVLGHEFPFKIHARRAMEQGLTVDALRALLMAGLGVTLVASEVGCALSWLEEATIEA</sequence>
<organism evidence="1 2">
    <name type="scientific">Paraburkholderia dipogonis</name>
    <dbReference type="NCBI Taxonomy" id="1211383"/>
    <lineage>
        <taxon>Bacteria</taxon>
        <taxon>Pseudomonadati</taxon>
        <taxon>Pseudomonadota</taxon>
        <taxon>Betaproteobacteria</taxon>
        <taxon>Burkholderiales</taxon>
        <taxon>Burkholderiaceae</taxon>
        <taxon>Paraburkholderia</taxon>
    </lineage>
</organism>
<proteinExistence type="predicted"/>
<protein>
    <recommendedName>
        <fullName evidence="3">Carboxymuconolactone decarboxylase family protein</fullName>
    </recommendedName>
</protein>
<dbReference type="SUPFAM" id="SSF69118">
    <property type="entry name" value="AhpD-like"/>
    <property type="match status" value="1"/>
</dbReference>
<dbReference type="EMBL" id="SNVI01000002">
    <property type="protein sequence ID" value="TFE40518.1"/>
    <property type="molecule type" value="Genomic_DNA"/>
</dbReference>
<dbReference type="RefSeq" id="WP_134462711.1">
    <property type="nucleotide sequence ID" value="NZ_JBHMFL010000025.1"/>
</dbReference>
<name>A0A4Y8MSZ5_9BURK</name>
<dbReference type="AlphaFoldDB" id="A0A4Y8MSZ5"/>
<evidence type="ECO:0000313" key="2">
    <source>
        <dbReference type="Proteomes" id="UP000297385"/>
    </source>
</evidence>
<accession>A0A4Y8MSZ5</accession>
<reference evidence="1 2" key="1">
    <citation type="submission" date="2019-03" db="EMBL/GenBank/DDBJ databases">
        <title>Complete Genome Sequence of Paraburkholderia dipogonis ICMP 19430T, a Nitrogen-fixing Symbiont of the South African Invasive Legume Dipogon lignosus in New Zealand.</title>
        <authorList>
            <person name="De Meyer S.E."/>
        </authorList>
    </citation>
    <scope>NUCLEOTIDE SEQUENCE [LARGE SCALE GENOMIC DNA]</scope>
    <source>
        <strain evidence="1 2">ICMP 19430</strain>
    </source>
</reference>
<comment type="caution">
    <text evidence="1">The sequence shown here is derived from an EMBL/GenBank/DDBJ whole genome shotgun (WGS) entry which is preliminary data.</text>
</comment>